<dbReference type="InterPro" id="IPR052955">
    <property type="entry name" value="UPF0703_membrane_permease"/>
</dbReference>
<feature type="transmembrane region" description="Helical" evidence="1">
    <location>
        <begin position="66"/>
        <end position="84"/>
    </location>
</feature>
<evidence type="ECO:0000256" key="1">
    <source>
        <dbReference type="SAM" id="Phobius"/>
    </source>
</evidence>
<dbReference type="AlphaFoldDB" id="A0A845LBC3"/>
<dbReference type="InterPro" id="IPR048493">
    <property type="entry name" value="DUF1980_N"/>
</dbReference>
<dbReference type="Pfam" id="PF09323">
    <property type="entry name" value="DUF1980"/>
    <property type="match status" value="1"/>
</dbReference>
<evidence type="ECO:0000313" key="4">
    <source>
        <dbReference type="EMBL" id="MZP42871.1"/>
    </source>
</evidence>
<name>A0A845LBC3_HELGE</name>
<dbReference type="Pfam" id="PF21537">
    <property type="entry name" value="DUF1980_C"/>
    <property type="match status" value="1"/>
</dbReference>
<organism evidence="4 5">
    <name type="scientific">Heliomicrobium gestii</name>
    <name type="common">Heliobacterium gestii</name>
    <dbReference type="NCBI Taxonomy" id="2699"/>
    <lineage>
        <taxon>Bacteria</taxon>
        <taxon>Bacillati</taxon>
        <taxon>Bacillota</taxon>
        <taxon>Clostridia</taxon>
        <taxon>Eubacteriales</taxon>
        <taxon>Heliobacteriaceae</taxon>
        <taxon>Heliomicrobium</taxon>
    </lineage>
</organism>
<keyword evidence="5" id="KW-1185">Reference proteome</keyword>
<keyword evidence="1" id="KW-0472">Membrane</keyword>
<keyword evidence="1" id="KW-0812">Transmembrane</keyword>
<dbReference type="PANTHER" id="PTHR40047">
    <property type="entry name" value="UPF0703 PROTEIN YCGQ"/>
    <property type="match status" value="1"/>
</dbReference>
<accession>A0A845LBC3</accession>
<dbReference type="EMBL" id="WXEX01000005">
    <property type="protein sequence ID" value="MZP42871.1"/>
    <property type="molecule type" value="Genomic_DNA"/>
</dbReference>
<comment type="caution">
    <text evidence="4">The sequence shown here is derived from an EMBL/GenBank/DDBJ whole genome shotgun (WGS) entry which is preliminary data.</text>
</comment>
<evidence type="ECO:0000259" key="2">
    <source>
        <dbReference type="Pfam" id="PF09323"/>
    </source>
</evidence>
<feature type="transmembrane region" description="Helical" evidence="1">
    <location>
        <begin position="35"/>
        <end position="54"/>
    </location>
</feature>
<feature type="domain" description="DUF1980" evidence="3">
    <location>
        <begin position="166"/>
        <end position="286"/>
    </location>
</feature>
<feature type="domain" description="DUF1980" evidence="2">
    <location>
        <begin position="9"/>
        <end position="97"/>
    </location>
</feature>
<evidence type="ECO:0000259" key="3">
    <source>
        <dbReference type="Pfam" id="PF21537"/>
    </source>
</evidence>
<proteinExistence type="predicted"/>
<dbReference type="NCBIfam" id="TIGR03943">
    <property type="entry name" value="TIGR03943 family putative permease subunit"/>
    <property type="match status" value="1"/>
</dbReference>
<dbReference type="InterPro" id="IPR015402">
    <property type="entry name" value="DUF1980"/>
</dbReference>
<evidence type="ECO:0000313" key="5">
    <source>
        <dbReference type="Proteomes" id="UP000471031"/>
    </source>
</evidence>
<sequence>MMQRYMGGLLMVALCGYLWKLYWTGTILVYINPRFVPFTLAAIALMALLGGFSLWSGACRGRQSMVGRWTYAAFAMVIAIAWLAPPKALDPAMALQKNAPFAAALNGSGSDGGTAGAPATGPKTIVDLARDPEITQEQLDRLTGTDIDEEAALAQPAVGAKKQVSAIPPAGEITITAENYVEGLEELFAKPDAYAGRPIRVEGFAYRDKDFRPDQFVAARYQIVCCAADATVIGLLAEGMAAPTDAAWVEVRGKLRKGEYQGKPMPVIAVTSLRAMPEPPNPYVYRN</sequence>
<reference evidence="4 5" key="1">
    <citation type="submission" date="2020-01" db="EMBL/GenBank/DDBJ databases">
        <title>Whole genome sequence of Heliobacterium gestii DSM 11169.</title>
        <authorList>
            <person name="Kyndt J.A."/>
            <person name="Meyer T.E."/>
        </authorList>
    </citation>
    <scope>NUCLEOTIDE SEQUENCE [LARGE SCALE GENOMIC DNA]</scope>
    <source>
        <strain evidence="4 5">DSM 11169</strain>
    </source>
</reference>
<dbReference type="Proteomes" id="UP000471031">
    <property type="component" value="Unassembled WGS sequence"/>
</dbReference>
<feature type="transmembrane region" description="Helical" evidence="1">
    <location>
        <begin position="5"/>
        <end position="23"/>
    </location>
</feature>
<dbReference type="InterPro" id="IPR048447">
    <property type="entry name" value="DUF1980_C"/>
</dbReference>
<gene>
    <name evidence="4" type="ORF">GTO89_07435</name>
</gene>
<dbReference type="PANTHER" id="PTHR40047:SF1">
    <property type="entry name" value="UPF0703 PROTEIN YCGQ"/>
    <property type="match status" value="1"/>
</dbReference>
<dbReference type="OrthoDB" id="9770408at2"/>
<protein>
    <submittedName>
        <fullName evidence="4">TIGR03943 family protein</fullName>
    </submittedName>
</protein>
<keyword evidence="1" id="KW-1133">Transmembrane helix</keyword>